<dbReference type="Pfam" id="PF07593">
    <property type="entry name" value="UnbV_ASPIC"/>
    <property type="match status" value="1"/>
</dbReference>
<sequence length="1107" mass="124640">MKFFKSIFLLVFIFSCSKDIKKKQFTLLTSDVTGIEFQNTLTESDTLNYFNYPYIYMGGGIAVGDFNNDGLQDLYFTGNMVENKLYLNKGDLVFHDVTKEANAGLSHENWFLGATTVDINNDGWLDIYLSVSGKAPHCPNKLLVNQGLNKEGRLTFKEEAEAYGIADNGHSTQSTFFDYDNDGDLDLYVANYPITPFNTTPYIFMQHIRHAVPRHSNHLYRNDGNGQFKDVTKEAGMLSYSLSLSASISDLNNDGYKDIYVSNDFASADFCYINNGDGTFKNTIEQSVKHTALYGMGADIADFNNDGFLDIFQADMDASTNKRSKANMASMNPQVFWDTYDNGLYYQYMHNCLQLNAGVLGEGNTPQFNNISRISNTSSTDWSWGPVFADLNNDGWKDLYVSNGTRREINNTDFFNALKKNKNPFSEKKEDDRLKNTLRMPSEKTDNFVFKNSGDLTFEKMNKAWGLEFKGFSNGVAYADLDNDGDLEIILNNIDDKAVIFRNNNSESNHYITVKFDGNKLNPRGIGAKCTVIADGKKQFQELSLEHGYISSMASLLHFGLGKETIIDTLKVEWQDGKTQTLTQVSVNKMVVLKNADAQLAKTEGKVKKEKLFISKNNVLDSLFVHVENEYDDYIKEILLPHKTSTFGPYVSVGDLNKDGLDDFYVSGASKQAGGLFYQNKQGLFDKQYFTLEDDKEYEDMGSLMFDADNDGDLDLYVVSGGNEFEPDSKWLQDRLYVNDGLGNLVLSKEALPEMITSGSRVYNFDYDKDGDQDLLVCGRLVPGNYPAPAKTYILENVSTFEKIKFLDVTNMLIPEFNKLGLATSASIEDIDNDGWKDIVVVGEWMPIRVFKNNEGKNFSDISEKLGLTKTTGWWFSVASGDFDNDGDIDFVAGNLGLNYKYKSFEGETFDIYFNDFDNNNKNDIVLSYYNEGKKYPVRGRSCSSSQVGEIKEKFKTYNEFAEATLVDVYGKEELEASLHYQVNTFATSYIENRGDSFVLHELPNEVQLSNVNQILVKDFNKDGHQDIVTAGNLYGSEIETPRNDAGTGMFLAGNGQGTFTPYSIIESGFYTPKDVKDLAFIKVGNKQMIIVSNNNDTLKFIEIKSK</sequence>
<dbReference type="Gene3D" id="2.130.10.130">
    <property type="entry name" value="Integrin alpha, N-terminal"/>
    <property type="match status" value="3"/>
</dbReference>
<dbReference type="InterPro" id="IPR028994">
    <property type="entry name" value="Integrin_alpha_N"/>
</dbReference>
<dbReference type="InterPro" id="IPR011519">
    <property type="entry name" value="UnbV_ASPIC"/>
</dbReference>
<feature type="domain" description="ASPIC/UnbV" evidence="2">
    <location>
        <begin position="525"/>
        <end position="590"/>
    </location>
</feature>
<name>A0A2K9PP25_9FLAO</name>
<keyword evidence="4" id="KW-1185">Reference proteome</keyword>
<evidence type="ECO:0000256" key="1">
    <source>
        <dbReference type="ARBA" id="ARBA00022729"/>
    </source>
</evidence>
<reference evidence="3 4" key="1">
    <citation type="submission" date="2018-01" db="EMBL/GenBank/DDBJ databases">
        <title>Complete genome sequence of Flavivirga eckloniae ECD14 isolated from seaweed Ecklonia cava.</title>
        <authorList>
            <person name="Lee J.H."/>
            <person name="Baik K.S."/>
            <person name="Seong C.N."/>
        </authorList>
    </citation>
    <scope>NUCLEOTIDE SEQUENCE [LARGE SCALE GENOMIC DNA]</scope>
    <source>
        <strain evidence="3 4">ECD14</strain>
    </source>
</reference>
<protein>
    <recommendedName>
        <fullName evidence="2">ASPIC/UnbV domain-containing protein</fullName>
    </recommendedName>
</protein>
<dbReference type="PANTHER" id="PTHR16026">
    <property type="entry name" value="CARTILAGE ACIDIC PROTEIN 1"/>
    <property type="match status" value="1"/>
</dbReference>
<dbReference type="SUPFAM" id="SSF69318">
    <property type="entry name" value="Integrin alpha N-terminal domain"/>
    <property type="match status" value="3"/>
</dbReference>
<dbReference type="PROSITE" id="PS51257">
    <property type="entry name" value="PROKAR_LIPOPROTEIN"/>
    <property type="match status" value="1"/>
</dbReference>
<dbReference type="InterPro" id="IPR013517">
    <property type="entry name" value="FG-GAP"/>
</dbReference>
<dbReference type="EMBL" id="CP025791">
    <property type="protein sequence ID" value="AUP78809.1"/>
    <property type="molecule type" value="Genomic_DNA"/>
</dbReference>
<gene>
    <name evidence="3" type="ORF">C1H87_08895</name>
</gene>
<dbReference type="InterPro" id="IPR027039">
    <property type="entry name" value="Crtac1"/>
</dbReference>
<dbReference type="OrthoDB" id="9816120at2"/>
<proteinExistence type="predicted"/>
<dbReference type="Proteomes" id="UP000235826">
    <property type="component" value="Chromosome"/>
</dbReference>
<evidence type="ECO:0000313" key="3">
    <source>
        <dbReference type="EMBL" id="AUP78809.1"/>
    </source>
</evidence>
<evidence type="ECO:0000259" key="2">
    <source>
        <dbReference type="Pfam" id="PF07593"/>
    </source>
</evidence>
<evidence type="ECO:0000313" key="4">
    <source>
        <dbReference type="Proteomes" id="UP000235826"/>
    </source>
</evidence>
<dbReference type="PANTHER" id="PTHR16026:SF0">
    <property type="entry name" value="CARTILAGE ACIDIC PROTEIN 1"/>
    <property type="match status" value="1"/>
</dbReference>
<dbReference type="Pfam" id="PF13517">
    <property type="entry name" value="FG-GAP_3"/>
    <property type="match status" value="4"/>
</dbReference>
<dbReference type="AlphaFoldDB" id="A0A2K9PP25"/>
<organism evidence="3 4">
    <name type="scientific">Flavivirga eckloniae</name>
    <dbReference type="NCBI Taxonomy" id="1803846"/>
    <lineage>
        <taxon>Bacteria</taxon>
        <taxon>Pseudomonadati</taxon>
        <taxon>Bacteroidota</taxon>
        <taxon>Flavobacteriia</taxon>
        <taxon>Flavobacteriales</taxon>
        <taxon>Flavobacteriaceae</taxon>
        <taxon>Flavivirga</taxon>
    </lineage>
</organism>
<keyword evidence="1" id="KW-0732">Signal</keyword>
<accession>A0A2K9PP25</accession>
<dbReference type="KEGG" id="fek:C1H87_08895"/>